<proteinExistence type="predicted"/>
<reference evidence="4" key="1">
    <citation type="journal article" date="2015" name="BMC Genomics">
        <title>Genomic and transcriptomic analysis of the endophytic fungus Pestalotiopsis fici reveals its lifestyle and high potential for synthesis of natural products.</title>
        <authorList>
            <person name="Wang X."/>
            <person name="Zhang X."/>
            <person name="Liu L."/>
            <person name="Xiang M."/>
            <person name="Wang W."/>
            <person name="Sun X."/>
            <person name="Che Y."/>
            <person name="Guo L."/>
            <person name="Liu G."/>
            <person name="Guo L."/>
            <person name="Wang C."/>
            <person name="Yin W.B."/>
            <person name="Stadler M."/>
            <person name="Zhang X."/>
            <person name="Liu X."/>
        </authorList>
    </citation>
    <scope>NUCLEOTIDE SEQUENCE [LARGE SCALE GENOMIC DNA]</scope>
    <source>
        <strain evidence="4">W106-1 / CGMCC3.15140</strain>
    </source>
</reference>
<dbReference type="GeneID" id="19267406"/>
<evidence type="ECO:0000313" key="4">
    <source>
        <dbReference type="Proteomes" id="UP000030651"/>
    </source>
</evidence>
<sequence>MDRVEGFTMENSEYIDLTTGFDSDDDDSDDDDNDEKFMTGPQNLFSKVHGMLETQSKKRRLAPDNGKNENLNDATAASSSSPPQTLPQETRQRPQDQANWEVIRQLNESHAENHNLKKEVSQMKGRIRELETDLGSKDDDLKKALHDGKEWKEQMERFGEEILRLNEKEGTNYKIMAEDNYKVAMDRREAWRKYHSTRKELDEKRKSEAAMRRELRRMYKVLRKASPETFEMETTGDRNGMFLDILLED</sequence>
<keyword evidence="1" id="KW-0175">Coiled coil</keyword>
<accession>W3XE50</accession>
<dbReference type="HOGENOM" id="CLU_1116068_0_0_1"/>
<dbReference type="AlphaFoldDB" id="W3XE50"/>
<name>W3XE50_PESFW</name>
<feature type="compositionally biased region" description="Acidic residues" evidence="2">
    <location>
        <begin position="22"/>
        <end position="34"/>
    </location>
</feature>
<feature type="region of interest" description="Disordered" evidence="2">
    <location>
        <begin position="1"/>
        <end position="99"/>
    </location>
</feature>
<evidence type="ECO:0000256" key="1">
    <source>
        <dbReference type="SAM" id="Coils"/>
    </source>
</evidence>
<evidence type="ECO:0000313" key="3">
    <source>
        <dbReference type="EMBL" id="ETS84368.1"/>
    </source>
</evidence>
<dbReference type="Proteomes" id="UP000030651">
    <property type="component" value="Unassembled WGS sequence"/>
</dbReference>
<gene>
    <name evidence="3" type="ORF">PFICI_02393</name>
</gene>
<keyword evidence="4" id="KW-1185">Reference proteome</keyword>
<dbReference type="KEGG" id="pfy:PFICI_02393"/>
<dbReference type="InParanoid" id="W3XE50"/>
<dbReference type="EMBL" id="KI912110">
    <property type="protein sequence ID" value="ETS84368.1"/>
    <property type="molecule type" value="Genomic_DNA"/>
</dbReference>
<organism evidence="3 4">
    <name type="scientific">Pestalotiopsis fici (strain W106-1 / CGMCC3.15140)</name>
    <dbReference type="NCBI Taxonomy" id="1229662"/>
    <lineage>
        <taxon>Eukaryota</taxon>
        <taxon>Fungi</taxon>
        <taxon>Dikarya</taxon>
        <taxon>Ascomycota</taxon>
        <taxon>Pezizomycotina</taxon>
        <taxon>Sordariomycetes</taxon>
        <taxon>Xylariomycetidae</taxon>
        <taxon>Amphisphaeriales</taxon>
        <taxon>Sporocadaceae</taxon>
        <taxon>Pestalotiopsis</taxon>
    </lineage>
</organism>
<feature type="coiled-coil region" evidence="1">
    <location>
        <begin position="106"/>
        <end position="168"/>
    </location>
</feature>
<protein>
    <submittedName>
        <fullName evidence="3">Uncharacterized protein</fullName>
    </submittedName>
</protein>
<dbReference type="RefSeq" id="XP_007829165.1">
    <property type="nucleotide sequence ID" value="XM_007830974.1"/>
</dbReference>
<evidence type="ECO:0000256" key="2">
    <source>
        <dbReference type="SAM" id="MobiDB-lite"/>
    </source>
</evidence>